<comment type="similarity">
    <text evidence="1 4">Belongs to the bacterial solute-binding protein 9 family.</text>
</comment>
<evidence type="ECO:0000256" key="1">
    <source>
        <dbReference type="ARBA" id="ARBA00011028"/>
    </source>
</evidence>
<keyword evidence="5" id="KW-0175">Coiled coil</keyword>
<dbReference type="PRINTS" id="PR00690">
    <property type="entry name" value="ADHESNFAMILY"/>
</dbReference>
<dbReference type="GO" id="GO:0030001">
    <property type="term" value="P:metal ion transport"/>
    <property type="evidence" value="ECO:0007669"/>
    <property type="project" value="InterPro"/>
</dbReference>
<name>A0A498CXF6_9FIRM</name>
<dbReference type="InterPro" id="IPR050492">
    <property type="entry name" value="Bact_metal-bind_prot9"/>
</dbReference>
<dbReference type="SUPFAM" id="SSF53807">
    <property type="entry name" value="Helical backbone' metal receptor"/>
    <property type="match status" value="1"/>
</dbReference>
<dbReference type="AlphaFoldDB" id="A0A498CXF6"/>
<dbReference type="PANTHER" id="PTHR42953">
    <property type="entry name" value="HIGH-AFFINITY ZINC UPTAKE SYSTEM PROTEIN ZNUA-RELATED"/>
    <property type="match status" value="1"/>
</dbReference>
<dbReference type="PANTHER" id="PTHR42953:SF3">
    <property type="entry name" value="HIGH-AFFINITY ZINC UPTAKE SYSTEM PROTEIN ZNUA"/>
    <property type="match status" value="1"/>
</dbReference>
<gene>
    <name evidence="7" type="ORF">D4A47_02575</name>
</gene>
<accession>A0A498CXF6</accession>
<dbReference type="PROSITE" id="PS51257">
    <property type="entry name" value="PROKAR_LIPOPROTEIN"/>
    <property type="match status" value="1"/>
</dbReference>
<evidence type="ECO:0000256" key="3">
    <source>
        <dbReference type="ARBA" id="ARBA00022729"/>
    </source>
</evidence>
<dbReference type="PRINTS" id="PR00691">
    <property type="entry name" value="ADHESINB"/>
</dbReference>
<reference evidence="7 8" key="1">
    <citation type="submission" date="2018-10" db="EMBL/GenBank/DDBJ databases">
        <title>Anaerotruncus faecis sp. nov., isolated from human feces.</title>
        <authorList>
            <person name="Wang Y.-J."/>
        </authorList>
    </citation>
    <scope>NUCLEOTIDE SEQUENCE [LARGE SCALE GENOMIC DNA]</scope>
    <source>
        <strain evidence="7 8">22A2-44</strain>
    </source>
</reference>
<dbReference type="GO" id="GO:0046872">
    <property type="term" value="F:metal ion binding"/>
    <property type="evidence" value="ECO:0007669"/>
    <property type="project" value="InterPro"/>
</dbReference>
<organism evidence="7 8">
    <name type="scientific">Anaerotruncus massiliensis</name>
    <name type="common">ex Liu et al. 2021</name>
    <dbReference type="NCBI Taxonomy" id="2321404"/>
    <lineage>
        <taxon>Bacteria</taxon>
        <taxon>Bacillati</taxon>
        <taxon>Bacillota</taxon>
        <taxon>Clostridia</taxon>
        <taxon>Eubacteriales</taxon>
        <taxon>Oscillospiraceae</taxon>
        <taxon>Anaerotruncus</taxon>
    </lineage>
</organism>
<dbReference type="Gene3D" id="3.40.50.1980">
    <property type="entry name" value="Nitrogenase molybdenum iron protein domain"/>
    <property type="match status" value="2"/>
</dbReference>
<dbReference type="InterPro" id="IPR006127">
    <property type="entry name" value="ZnuA-like"/>
</dbReference>
<feature type="signal peptide" evidence="6">
    <location>
        <begin position="1"/>
        <end position="21"/>
    </location>
</feature>
<keyword evidence="8" id="KW-1185">Reference proteome</keyword>
<dbReference type="Proteomes" id="UP000276301">
    <property type="component" value="Unassembled WGS sequence"/>
</dbReference>
<evidence type="ECO:0000256" key="4">
    <source>
        <dbReference type="RuleBase" id="RU003512"/>
    </source>
</evidence>
<evidence type="ECO:0000313" key="7">
    <source>
        <dbReference type="EMBL" id="RLL13792.1"/>
    </source>
</evidence>
<proteinExistence type="inferred from homology"/>
<dbReference type="InterPro" id="IPR006129">
    <property type="entry name" value="AdhesinB"/>
</dbReference>
<sequence>MKKIQRIAAALLSVLLLAGCAAPTGDGGEDGRVKVVATLFPQYDFARQIAGEHADVTLLLPPGVESHSYEPTPADIIMIGKADLFLYTGEYMEPWAEKILAGAGEGVRAVDLSAHVTLEKDDDGDGHDHGGYDPHIWTDPQNAKIMVDDIAAALCAADPENAGEYQTAAAEYKERLDALDERFSEVVETGKRREIVFGGRFALHYFAERYGLTCISAFDSCSGETEPSAGAVAQIIRAIETDGVPVIYYEELTDPKVARSIAEETGAKPLLLHSCHNVSREELQNGATYLSLMEQNVENLREGLN</sequence>
<dbReference type="EMBL" id="RCHT01000002">
    <property type="protein sequence ID" value="RLL13792.1"/>
    <property type="molecule type" value="Genomic_DNA"/>
</dbReference>
<feature type="chain" id="PRO_5019856116" evidence="6">
    <location>
        <begin position="22"/>
        <end position="305"/>
    </location>
</feature>
<dbReference type="Pfam" id="PF01297">
    <property type="entry name" value="ZnuA"/>
    <property type="match status" value="1"/>
</dbReference>
<keyword evidence="3 6" id="KW-0732">Signal</keyword>
<keyword evidence="2 4" id="KW-0813">Transport</keyword>
<comment type="caution">
    <text evidence="7">The sequence shown here is derived from an EMBL/GenBank/DDBJ whole genome shotgun (WGS) entry which is preliminary data.</text>
</comment>
<evidence type="ECO:0000256" key="6">
    <source>
        <dbReference type="SAM" id="SignalP"/>
    </source>
</evidence>
<dbReference type="RefSeq" id="WP_121586021.1">
    <property type="nucleotide sequence ID" value="NZ_RCHT01000002.1"/>
</dbReference>
<evidence type="ECO:0000256" key="2">
    <source>
        <dbReference type="ARBA" id="ARBA00022448"/>
    </source>
</evidence>
<evidence type="ECO:0000256" key="5">
    <source>
        <dbReference type="SAM" id="Coils"/>
    </source>
</evidence>
<evidence type="ECO:0000313" key="8">
    <source>
        <dbReference type="Proteomes" id="UP000276301"/>
    </source>
</evidence>
<dbReference type="GO" id="GO:0007155">
    <property type="term" value="P:cell adhesion"/>
    <property type="evidence" value="ECO:0007669"/>
    <property type="project" value="InterPro"/>
</dbReference>
<feature type="coiled-coil region" evidence="5">
    <location>
        <begin position="162"/>
        <end position="189"/>
    </location>
</feature>
<protein>
    <submittedName>
        <fullName evidence="7">Zinc ABC transporter substrate-binding protein</fullName>
    </submittedName>
</protein>
<dbReference type="InterPro" id="IPR006128">
    <property type="entry name" value="Lipoprotein_PsaA-like"/>
</dbReference>